<keyword evidence="12" id="KW-1185">Reference proteome</keyword>
<evidence type="ECO:0000256" key="4">
    <source>
        <dbReference type="ARBA" id="ARBA00022679"/>
    </source>
</evidence>
<keyword evidence="9" id="KW-0812">Transmembrane</keyword>
<comment type="caution">
    <text evidence="11">The sequence shown here is derived from an EMBL/GenBank/DDBJ whole genome shotgun (WGS) entry which is preliminary data.</text>
</comment>
<dbReference type="PANTHER" id="PTHR43065:SF10">
    <property type="entry name" value="PEROXIDE STRESS-ACTIVATED HISTIDINE KINASE MAK3"/>
    <property type="match status" value="1"/>
</dbReference>
<dbReference type="RefSeq" id="WP_205459493.1">
    <property type="nucleotide sequence ID" value="NZ_JAFHKK010000020.1"/>
</dbReference>
<dbReference type="Gene3D" id="3.30.565.10">
    <property type="entry name" value="Histidine kinase-like ATPase, C-terminal domain"/>
    <property type="match status" value="1"/>
</dbReference>
<keyword evidence="8" id="KW-0902">Two-component regulatory system</keyword>
<reference evidence="11 12" key="3">
    <citation type="submission" date="2021-02" db="EMBL/GenBank/DDBJ databases">
        <authorList>
            <person name="Merkel A.Y."/>
        </authorList>
    </citation>
    <scope>NUCLEOTIDE SEQUENCE [LARGE SCALE GENOMIC DNA]</scope>
    <source>
        <strain evidence="11 12">T05b</strain>
    </source>
</reference>
<dbReference type="Pfam" id="PF02518">
    <property type="entry name" value="HATPase_c"/>
    <property type="match status" value="1"/>
</dbReference>
<keyword evidence="9" id="KW-1133">Transmembrane helix</keyword>
<evidence type="ECO:0000256" key="3">
    <source>
        <dbReference type="ARBA" id="ARBA00022553"/>
    </source>
</evidence>
<keyword evidence="4" id="KW-0808">Transferase</keyword>
<evidence type="ECO:0000256" key="1">
    <source>
        <dbReference type="ARBA" id="ARBA00000085"/>
    </source>
</evidence>
<evidence type="ECO:0000256" key="2">
    <source>
        <dbReference type="ARBA" id="ARBA00012438"/>
    </source>
</evidence>
<evidence type="ECO:0000256" key="8">
    <source>
        <dbReference type="ARBA" id="ARBA00023012"/>
    </source>
</evidence>
<dbReference type="InterPro" id="IPR003594">
    <property type="entry name" value="HATPase_dom"/>
</dbReference>
<dbReference type="PROSITE" id="PS50109">
    <property type="entry name" value="HIS_KIN"/>
    <property type="match status" value="1"/>
</dbReference>
<keyword evidence="3" id="KW-0597">Phosphoprotein</keyword>
<keyword evidence="9" id="KW-0472">Membrane</keyword>
<dbReference type="PROSITE" id="PS51257">
    <property type="entry name" value="PROKAR_LIPOPROTEIN"/>
    <property type="match status" value="1"/>
</dbReference>
<evidence type="ECO:0000256" key="9">
    <source>
        <dbReference type="SAM" id="Phobius"/>
    </source>
</evidence>
<accession>A0ABS2WU88</accession>
<name>A0ABS2WU88_9BACT</name>
<organism evidence="11 12">
    <name type="scientific">Sulfurospirillum tamanense</name>
    <dbReference type="NCBI Taxonomy" id="2813362"/>
    <lineage>
        <taxon>Bacteria</taxon>
        <taxon>Pseudomonadati</taxon>
        <taxon>Campylobacterota</taxon>
        <taxon>Epsilonproteobacteria</taxon>
        <taxon>Campylobacterales</taxon>
        <taxon>Sulfurospirillaceae</taxon>
        <taxon>Sulfurospirillum</taxon>
    </lineage>
</organism>
<evidence type="ECO:0000256" key="6">
    <source>
        <dbReference type="ARBA" id="ARBA00022777"/>
    </source>
</evidence>
<evidence type="ECO:0000256" key="7">
    <source>
        <dbReference type="ARBA" id="ARBA00022840"/>
    </source>
</evidence>
<feature type="transmembrane region" description="Helical" evidence="9">
    <location>
        <begin position="18"/>
        <end position="38"/>
    </location>
</feature>
<evidence type="ECO:0000313" key="12">
    <source>
        <dbReference type="Proteomes" id="UP000703590"/>
    </source>
</evidence>
<dbReference type="InterPro" id="IPR004358">
    <property type="entry name" value="Sig_transdc_His_kin-like_C"/>
</dbReference>
<evidence type="ECO:0000259" key="10">
    <source>
        <dbReference type="PROSITE" id="PS50109"/>
    </source>
</evidence>
<dbReference type="PANTHER" id="PTHR43065">
    <property type="entry name" value="SENSOR HISTIDINE KINASE"/>
    <property type="match status" value="1"/>
</dbReference>
<sequence>MVKRFIRFVQSFSLKIKLAVLITFLVGCISSIAIVLSLDMAKNQADRLIDDLIQTTILSNSAYVGDFILTDNRWEIFKFLKSLTGSELIEQAGFTKPDKIVVAHTDTENFRMGSEFVNQPQYEMIPLYKDGVMLGFFALKLKKQSLFELIVEMFFVQILLMIGFGVVALVIARYFVVKTIDRLNLVVNNTQAVADKTWEKILPYEGDEKDEITVLLETTTALMHDIRNAIEHEEKLKEFYHSILSKVDTLIIIFDKQMHVQFHNNHPLRVNVLENQTFFPKIAEKIKEIMEEEVQTIAIPSAYNDGKSTLSLLLRIEHIQENYVATILDITTLKKEEKDARILHSLHAIGEISASFAHEIKNLLQPLKLLLPRESLPDKEDLPIIHTTLARMDGQVSDFLSLGRPVAASGVVSSINPIVREVRERLSKKIKQKALHVEVNATEAFCVPFDPEALHLIFVNLLSNAIEAAFEGTTIFVVLERKGRKQVHVGVSNTGNPVPEAVRKNFFKPFFTTKKEGSGLGLFTVYKIVYLNHGFMEVEQQENTITFHLFLPLEECTCA</sequence>
<keyword evidence="5" id="KW-0547">Nucleotide-binding</keyword>
<reference evidence="11 12" key="2">
    <citation type="submission" date="2021-02" db="EMBL/GenBank/DDBJ databases">
        <title>Sulfurospirillum tamanensis sp. nov.</title>
        <authorList>
            <person name="Frolova A."/>
            <person name="Merkel A."/>
            <person name="Slobodkin A."/>
        </authorList>
    </citation>
    <scope>NUCLEOTIDE SEQUENCE [LARGE SCALE GENOMIC DNA]</scope>
    <source>
        <strain evidence="11 12">T05b</strain>
    </source>
</reference>
<dbReference type="InterPro" id="IPR005467">
    <property type="entry name" value="His_kinase_dom"/>
</dbReference>
<reference evidence="12" key="1">
    <citation type="submission" date="2021-02" db="EMBL/GenBank/DDBJ databases">
        <title>Sulfurospirillum tamanensis sp. nov.</title>
        <authorList>
            <person name="Merkel A.Y."/>
        </authorList>
    </citation>
    <scope>NUCLEOTIDE SEQUENCE [LARGE SCALE GENOMIC DNA]</scope>
    <source>
        <strain evidence="12">T05b</strain>
    </source>
</reference>
<protein>
    <recommendedName>
        <fullName evidence="2">histidine kinase</fullName>
        <ecNumber evidence="2">2.7.13.3</ecNumber>
    </recommendedName>
</protein>
<keyword evidence="7" id="KW-0067">ATP-binding</keyword>
<gene>
    <name evidence="11" type="ORF">JWV37_09145</name>
</gene>
<dbReference type="EC" id="2.7.13.3" evidence="2"/>
<feature type="domain" description="Histidine kinase" evidence="10">
    <location>
        <begin position="355"/>
        <end position="555"/>
    </location>
</feature>
<dbReference type="PRINTS" id="PR00344">
    <property type="entry name" value="BCTRLSENSOR"/>
</dbReference>
<dbReference type="SUPFAM" id="SSF55874">
    <property type="entry name" value="ATPase domain of HSP90 chaperone/DNA topoisomerase II/histidine kinase"/>
    <property type="match status" value="1"/>
</dbReference>
<proteinExistence type="predicted"/>
<feature type="transmembrane region" description="Helical" evidence="9">
    <location>
        <begin position="149"/>
        <end position="176"/>
    </location>
</feature>
<dbReference type="EMBL" id="JAFHKK010000020">
    <property type="protein sequence ID" value="MBN2964943.1"/>
    <property type="molecule type" value="Genomic_DNA"/>
</dbReference>
<evidence type="ECO:0000256" key="5">
    <source>
        <dbReference type="ARBA" id="ARBA00022741"/>
    </source>
</evidence>
<keyword evidence="6" id="KW-0418">Kinase</keyword>
<dbReference type="Proteomes" id="UP000703590">
    <property type="component" value="Unassembled WGS sequence"/>
</dbReference>
<dbReference type="SMART" id="SM00387">
    <property type="entry name" value="HATPase_c"/>
    <property type="match status" value="1"/>
</dbReference>
<comment type="catalytic activity">
    <reaction evidence="1">
        <text>ATP + protein L-histidine = ADP + protein N-phospho-L-histidine.</text>
        <dbReference type="EC" id="2.7.13.3"/>
    </reaction>
</comment>
<dbReference type="InterPro" id="IPR036890">
    <property type="entry name" value="HATPase_C_sf"/>
</dbReference>
<evidence type="ECO:0000313" key="11">
    <source>
        <dbReference type="EMBL" id="MBN2964943.1"/>
    </source>
</evidence>